<evidence type="ECO:0008006" key="5">
    <source>
        <dbReference type="Google" id="ProtNLM"/>
    </source>
</evidence>
<gene>
    <name evidence="3" type="ORF">NQT62_10940</name>
</gene>
<protein>
    <recommendedName>
        <fullName evidence="5">Fenitrothion hydrolase</fullName>
    </recommendedName>
</protein>
<dbReference type="EMBL" id="JANIGO010000003">
    <property type="protein sequence ID" value="MCQ8896947.1"/>
    <property type="molecule type" value="Genomic_DNA"/>
</dbReference>
<feature type="chain" id="PRO_5047097029" description="Fenitrothion hydrolase" evidence="2">
    <location>
        <begin position="23"/>
        <end position="483"/>
    </location>
</feature>
<feature type="transmembrane region" description="Helical" evidence="1">
    <location>
        <begin position="458"/>
        <end position="476"/>
    </location>
</feature>
<feature type="transmembrane region" description="Helical" evidence="1">
    <location>
        <begin position="324"/>
        <end position="345"/>
    </location>
</feature>
<keyword evidence="1" id="KW-1133">Transmembrane helix</keyword>
<proteinExistence type="predicted"/>
<evidence type="ECO:0000313" key="3">
    <source>
        <dbReference type="EMBL" id="MCQ8896947.1"/>
    </source>
</evidence>
<feature type="transmembrane region" description="Helical" evidence="1">
    <location>
        <begin position="251"/>
        <end position="271"/>
    </location>
</feature>
<comment type="caution">
    <text evidence="3">The sequence shown here is derived from an EMBL/GenBank/DDBJ whole genome shotgun (WGS) entry which is preliminary data.</text>
</comment>
<dbReference type="Proteomes" id="UP001204142">
    <property type="component" value="Unassembled WGS sequence"/>
</dbReference>
<feature type="transmembrane region" description="Helical" evidence="1">
    <location>
        <begin position="156"/>
        <end position="176"/>
    </location>
</feature>
<feature type="transmembrane region" description="Helical" evidence="1">
    <location>
        <begin position="188"/>
        <end position="207"/>
    </location>
</feature>
<feature type="transmembrane region" description="Helical" evidence="1">
    <location>
        <begin position="79"/>
        <end position="101"/>
    </location>
</feature>
<keyword evidence="2" id="KW-0732">Signal</keyword>
<keyword evidence="1" id="KW-0812">Transmembrane</keyword>
<feature type="signal peptide" evidence="2">
    <location>
        <begin position="1"/>
        <end position="22"/>
    </location>
</feature>
<feature type="transmembrane region" description="Helical" evidence="1">
    <location>
        <begin position="38"/>
        <end position="55"/>
    </location>
</feature>
<organism evidence="3 4">
    <name type="scientific">Limnobacter humi</name>
    <dbReference type="NCBI Taxonomy" id="1778671"/>
    <lineage>
        <taxon>Bacteria</taxon>
        <taxon>Pseudomonadati</taxon>
        <taxon>Pseudomonadota</taxon>
        <taxon>Betaproteobacteria</taxon>
        <taxon>Burkholderiales</taxon>
        <taxon>Burkholderiaceae</taxon>
        <taxon>Limnobacter</taxon>
    </lineage>
</organism>
<feature type="transmembrane region" description="Helical" evidence="1">
    <location>
        <begin position="113"/>
        <end position="135"/>
    </location>
</feature>
<name>A0ABT1WJM8_9BURK</name>
<evidence type="ECO:0000313" key="4">
    <source>
        <dbReference type="Proteomes" id="UP001204142"/>
    </source>
</evidence>
<evidence type="ECO:0000256" key="2">
    <source>
        <dbReference type="SAM" id="SignalP"/>
    </source>
</evidence>
<keyword evidence="1" id="KW-0472">Membrane</keyword>
<dbReference type="RefSeq" id="WP_256764737.1">
    <property type="nucleotide sequence ID" value="NZ_JANIGO010000003.1"/>
</dbReference>
<evidence type="ECO:0000256" key="1">
    <source>
        <dbReference type="SAM" id="Phobius"/>
    </source>
</evidence>
<keyword evidence="4" id="KW-1185">Reference proteome</keyword>
<feature type="transmembrane region" description="Helical" evidence="1">
    <location>
        <begin position="419"/>
        <end position="438"/>
    </location>
</feature>
<reference evidence="3 4" key="1">
    <citation type="submission" date="2022-07" db="EMBL/GenBank/DDBJ databases">
        <authorList>
            <person name="Xamxidin M."/>
            <person name="Wu M."/>
        </authorList>
    </citation>
    <scope>NUCLEOTIDE SEQUENCE [LARGE SCALE GENOMIC DNA]</scope>
    <source>
        <strain evidence="3 4">NBRC 111650</strain>
    </source>
</reference>
<sequence>MNKALRLAFILLSASSPSVCMAHGFGQIFALPMPFWMVAWASAAVLLITFVLLALSKPTQHAPTTCTAKSRPNTQHRRWFIRWAQTVSLVVFFLALYAGFAGTQNRNNNLAMTYFWILWLLAGVYAMGLLGGFTGDWFQHVHPYRLLFGGLKTKRLPYPAWLSHWPAVLGLVGMAWLELFGHTRPNDVAWMLSLYGAYVLLGCWLWGSTEFFAKVDWFSVYFDWLHRLGVSVRQHIQSGVRAISATPSLQHAAPSMASVVFVLGLFATTAFDGLKDTQWWLTTVWPWFVDAAAPWIGYSSAALKANPMQASALLGGAFGVFEQATLLLSPLALGAVFCATLHWGLRWGRAPLSLAQGVLLFGPALMPIVLAYSLSHYFTLILTQGVQMVHLLSDPVGRGWNLLGTRNLWRSPILLNAQLVWWIQLGMIMAGHVLSAVLAHHQAFAHCPTRRQANLSQLPVLGLMVALTVLGLWILSQPLQLGR</sequence>
<accession>A0ABT1WJM8</accession>
<feature type="transmembrane region" description="Helical" evidence="1">
    <location>
        <begin position="357"/>
        <end position="378"/>
    </location>
</feature>